<name>A0AAV7IRT0_COTGL</name>
<keyword evidence="2" id="KW-1185">Reference proteome</keyword>
<protein>
    <submittedName>
        <fullName evidence="1">Uncharacterized protein</fullName>
    </submittedName>
</protein>
<sequence>MNIKYLKELNKESFSVVIDFNGYLDSKNEFNIKEYSLYVINKTGEIIDTSFQVLSPELRSDDLDPITYGNYKKYFEKYRIKWHKGTERKNTFKNNLNFCFDKAYKFFVYNQNNKQSLINFLEKQYHLTMIPKIITLRENFDFKITINSKINTNISPCNNHKQPNKRCANDNVEKMVAFVQKYKLYTGFTLNRTHAVIDFSYYKKLDWTVMIKEVTMIEIDHDGVERLHYSKSFKFPPIRLLPEGPKSYKEFERKTGFTWQAGEISLNDCSSRMSSSLNSAVYIYVKDSEKKEALLRVIDKRNRPKVICLDKLGYNITSEFMMIKCPRHHNELNHYCADDHARKMTKWFLENKIYCPRIRKGLIQQHANSNQGIDTSVGNSSIMQQNYRVDVASNQRLDKDIDDMASQLGITFTDNVRASTTYPDSGRHYQQSNSEYFPLINTQNYHSIFGDEQLYLNNAPGKMATDLIINFNGYFMPSNEYKIKELSLFRLERDTVLVEYSVFLISNPPCTWEELDHQTKAGYRKYLEKYGVDWNSGTKSLEDVFNDLWTYVLESEYIYIRNGEQKKLLLNFLNQPEDVTMYEFVCLEDLDYTNSLRMSTHYHHHHQQSGTKNSANDNLFEMTSWLKNSKFYTSSSREKIHMVVDFVGYDLPHGVFAVKEFGAITMDQSGELQQDYYQVVQAPYDLKKLPLTYKLSYDYFYDRHGISWYKGKLPFKTFKETLIEYLKNVKYIYVRNNTQKKLLMQFIGNRKEIIPLDKFGFDIAPQMFTLCPNHNNEKYNCALENCRDMAMWLKKSEMFKPVVLKRNMSLKNVVIDFNGYYESADKFIIKEYSLLIIDNIQKTTITESQVTKPKSRWLFTNFSTKRNYRLHYLPFYSIKWSQGTESIFDARQRIIERLKDAKKIFIRNQRQKELLLNFIGDDANYRFLCCEDLGYTKRIVLPVGTTCLNHKQKLNSNCAIDNVSEMYEWLKKMQSSEKPKKEEIYHKNEHVIVDFIGYYIPVDQFVIKEFSAFVINDIEHAFGNLTNTYFITEKPHWLSKNPMELEDLPFKYQVIFSSFYDTFGISWNAGRYKFRTYPQSLRNYFDKAVNIYVRNNENKRLLLDIIGREFTKKVIVLRKFGYHEQPKMATRCPNHDEGWRNNCAVDNSKSMVRWIAKNRIKLNI</sequence>
<accession>A0AAV7IRT0</accession>
<dbReference type="AlphaFoldDB" id="A0AAV7IRT0"/>
<evidence type="ECO:0000313" key="1">
    <source>
        <dbReference type="EMBL" id="KAH0554974.1"/>
    </source>
</evidence>
<comment type="caution">
    <text evidence="1">The sequence shown here is derived from an EMBL/GenBank/DDBJ whole genome shotgun (WGS) entry which is preliminary data.</text>
</comment>
<reference evidence="1 2" key="1">
    <citation type="journal article" date="2021" name="J. Hered.">
        <title>A chromosome-level genome assembly of the parasitoid wasp, Cotesia glomerata (Hymenoptera: Braconidae).</title>
        <authorList>
            <person name="Pinto B.J."/>
            <person name="Weis J.J."/>
            <person name="Gamble T."/>
            <person name="Ode P.J."/>
            <person name="Paul R."/>
            <person name="Zaspel J.M."/>
        </authorList>
    </citation>
    <scope>NUCLEOTIDE SEQUENCE [LARGE SCALE GENOMIC DNA]</scope>
    <source>
        <strain evidence="1">CgM1</strain>
    </source>
</reference>
<dbReference type="EMBL" id="JAHXZJ010001119">
    <property type="protein sequence ID" value="KAH0554974.1"/>
    <property type="molecule type" value="Genomic_DNA"/>
</dbReference>
<dbReference type="Proteomes" id="UP000826195">
    <property type="component" value="Unassembled WGS sequence"/>
</dbReference>
<proteinExistence type="predicted"/>
<gene>
    <name evidence="1" type="ORF">KQX54_014245</name>
</gene>
<organism evidence="1 2">
    <name type="scientific">Cotesia glomerata</name>
    <name type="common">Lepidopteran parasitic wasp</name>
    <name type="synonym">Apanteles glomeratus</name>
    <dbReference type="NCBI Taxonomy" id="32391"/>
    <lineage>
        <taxon>Eukaryota</taxon>
        <taxon>Metazoa</taxon>
        <taxon>Ecdysozoa</taxon>
        <taxon>Arthropoda</taxon>
        <taxon>Hexapoda</taxon>
        <taxon>Insecta</taxon>
        <taxon>Pterygota</taxon>
        <taxon>Neoptera</taxon>
        <taxon>Endopterygota</taxon>
        <taxon>Hymenoptera</taxon>
        <taxon>Apocrita</taxon>
        <taxon>Ichneumonoidea</taxon>
        <taxon>Braconidae</taxon>
        <taxon>Microgastrinae</taxon>
        <taxon>Cotesia</taxon>
    </lineage>
</organism>
<evidence type="ECO:0000313" key="2">
    <source>
        <dbReference type="Proteomes" id="UP000826195"/>
    </source>
</evidence>